<dbReference type="Gramene" id="GBG87618">
    <property type="protein sequence ID" value="GBG87618"/>
    <property type="gene ID" value="CBR_g45770"/>
</dbReference>
<dbReference type="GO" id="GO:0005524">
    <property type="term" value="F:ATP binding"/>
    <property type="evidence" value="ECO:0007669"/>
    <property type="project" value="UniProtKB-KW"/>
</dbReference>
<comment type="caution">
    <text evidence="6">The sequence shown here is derived from an EMBL/GenBank/DDBJ whole genome shotgun (WGS) entry which is preliminary data.</text>
</comment>
<dbReference type="GO" id="GO:0004672">
    <property type="term" value="F:protein kinase activity"/>
    <property type="evidence" value="ECO:0007669"/>
    <property type="project" value="InterPro"/>
</dbReference>
<dbReference type="InterPro" id="IPR001245">
    <property type="entry name" value="Ser-Thr/Tyr_kinase_cat_dom"/>
</dbReference>
<keyword evidence="4" id="KW-0812">Transmembrane</keyword>
<dbReference type="PANTHER" id="PTHR47989:SF62">
    <property type="entry name" value="OS05G0423500 PROTEIN"/>
    <property type="match status" value="1"/>
</dbReference>
<feature type="region of interest" description="Disordered" evidence="3">
    <location>
        <begin position="1"/>
        <end position="25"/>
    </location>
</feature>
<keyword evidence="2" id="KW-0067">ATP-binding</keyword>
<dbReference type="Gene3D" id="1.10.510.10">
    <property type="entry name" value="Transferase(Phosphotransferase) domain 1"/>
    <property type="match status" value="1"/>
</dbReference>
<dbReference type="InterPro" id="IPR011042">
    <property type="entry name" value="6-blade_b-propeller_TolB-like"/>
</dbReference>
<organism evidence="6 7">
    <name type="scientific">Chara braunii</name>
    <name type="common">Braun's stonewort</name>
    <dbReference type="NCBI Taxonomy" id="69332"/>
    <lineage>
        <taxon>Eukaryota</taxon>
        <taxon>Viridiplantae</taxon>
        <taxon>Streptophyta</taxon>
        <taxon>Charophyceae</taxon>
        <taxon>Charales</taxon>
        <taxon>Characeae</taxon>
        <taxon>Chara</taxon>
    </lineage>
</organism>
<dbReference type="Gene3D" id="3.30.200.20">
    <property type="entry name" value="Phosphorylase Kinase, domain 1"/>
    <property type="match status" value="1"/>
</dbReference>
<dbReference type="Proteomes" id="UP000265515">
    <property type="component" value="Unassembled WGS sequence"/>
</dbReference>
<dbReference type="Pfam" id="PF07714">
    <property type="entry name" value="PK_Tyr_Ser-Thr"/>
    <property type="match status" value="1"/>
</dbReference>
<feature type="compositionally biased region" description="Pro residues" evidence="3">
    <location>
        <begin position="563"/>
        <end position="578"/>
    </location>
</feature>
<dbReference type="PROSITE" id="PS50011">
    <property type="entry name" value="PROTEIN_KINASE_DOM"/>
    <property type="match status" value="1"/>
</dbReference>
<dbReference type="InterPro" id="IPR011009">
    <property type="entry name" value="Kinase-like_dom_sf"/>
</dbReference>
<dbReference type="PANTHER" id="PTHR47989">
    <property type="entry name" value="OS01G0750732 PROTEIN"/>
    <property type="match status" value="1"/>
</dbReference>
<dbReference type="InterPro" id="IPR000719">
    <property type="entry name" value="Prot_kinase_dom"/>
</dbReference>
<reference evidence="6 7" key="1">
    <citation type="journal article" date="2018" name="Cell">
        <title>The Chara Genome: Secondary Complexity and Implications for Plant Terrestrialization.</title>
        <authorList>
            <person name="Nishiyama T."/>
            <person name="Sakayama H."/>
            <person name="Vries J.D."/>
            <person name="Buschmann H."/>
            <person name="Saint-Marcoux D."/>
            <person name="Ullrich K.K."/>
            <person name="Haas F.B."/>
            <person name="Vanderstraeten L."/>
            <person name="Becker D."/>
            <person name="Lang D."/>
            <person name="Vosolsobe S."/>
            <person name="Rombauts S."/>
            <person name="Wilhelmsson P.K.I."/>
            <person name="Janitza P."/>
            <person name="Kern R."/>
            <person name="Heyl A."/>
            <person name="Rumpler F."/>
            <person name="Villalobos L.I.A.C."/>
            <person name="Clay J.M."/>
            <person name="Skokan R."/>
            <person name="Toyoda A."/>
            <person name="Suzuki Y."/>
            <person name="Kagoshima H."/>
            <person name="Schijlen E."/>
            <person name="Tajeshwar N."/>
            <person name="Catarino B."/>
            <person name="Hetherington A.J."/>
            <person name="Saltykova A."/>
            <person name="Bonnot C."/>
            <person name="Breuninger H."/>
            <person name="Symeonidi A."/>
            <person name="Radhakrishnan G.V."/>
            <person name="Van Nieuwerburgh F."/>
            <person name="Deforce D."/>
            <person name="Chang C."/>
            <person name="Karol K.G."/>
            <person name="Hedrich R."/>
            <person name="Ulvskov P."/>
            <person name="Glockner G."/>
            <person name="Delwiche C.F."/>
            <person name="Petrasek J."/>
            <person name="Van de Peer Y."/>
            <person name="Friml J."/>
            <person name="Beilby M."/>
            <person name="Dolan L."/>
            <person name="Kohara Y."/>
            <person name="Sugano S."/>
            <person name="Fujiyama A."/>
            <person name="Delaux P.-M."/>
            <person name="Quint M."/>
            <person name="TheiBen G."/>
            <person name="Hagemann M."/>
            <person name="Harholt J."/>
            <person name="Dunand C."/>
            <person name="Zachgo S."/>
            <person name="Langdale J."/>
            <person name="Maumus F."/>
            <person name="Straeten D.V.D."/>
            <person name="Gould S.B."/>
            <person name="Rensing S.A."/>
        </authorList>
    </citation>
    <scope>NUCLEOTIDE SEQUENCE [LARGE SCALE GENOMIC DNA]</scope>
    <source>
        <strain evidence="6 7">S276</strain>
    </source>
</reference>
<dbReference type="STRING" id="69332.A0A388LZ70"/>
<keyword evidence="4" id="KW-0472">Membrane</keyword>
<evidence type="ECO:0000313" key="6">
    <source>
        <dbReference type="EMBL" id="GBG87618.1"/>
    </source>
</evidence>
<evidence type="ECO:0000256" key="4">
    <source>
        <dbReference type="SAM" id="Phobius"/>
    </source>
</evidence>
<dbReference type="InterPro" id="IPR008271">
    <property type="entry name" value="Ser/Thr_kinase_AS"/>
</dbReference>
<dbReference type="SUPFAM" id="SSF56112">
    <property type="entry name" value="Protein kinase-like (PK-like)"/>
    <property type="match status" value="1"/>
</dbReference>
<dbReference type="OrthoDB" id="3256376at2759"/>
<evidence type="ECO:0000313" key="7">
    <source>
        <dbReference type="Proteomes" id="UP000265515"/>
    </source>
</evidence>
<dbReference type="SUPFAM" id="SSF63825">
    <property type="entry name" value="YWTD domain"/>
    <property type="match status" value="1"/>
</dbReference>
<dbReference type="EMBL" id="BFEA01000622">
    <property type="protein sequence ID" value="GBG87618.1"/>
    <property type="molecule type" value="Genomic_DNA"/>
</dbReference>
<protein>
    <recommendedName>
        <fullName evidence="5">Protein kinase domain-containing protein</fullName>
    </recommendedName>
</protein>
<evidence type="ECO:0000259" key="5">
    <source>
        <dbReference type="PROSITE" id="PS50011"/>
    </source>
</evidence>
<dbReference type="SMART" id="SM00220">
    <property type="entry name" value="S_TKc"/>
    <property type="match status" value="1"/>
</dbReference>
<dbReference type="PROSITE" id="PS00108">
    <property type="entry name" value="PROTEIN_KINASE_ST"/>
    <property type="match status" value="1"/>
</dbReference>
<feature type="region of interest" description="Disordered" evidence="3">
    <location>
        <begin position="557"/>
        <end position="578"/>
    </location>
</feature>
<name>A0A388LZ70_CHABU</name>
<gene>
    <name evidence="6" type="ORF">CBR_g45770</name>
</gene>
<feature type="transmembrane region" description="Helical" evidence="4">
    <location>
        <begin position="78"/>
        <end position="105"/>
    </location>
</feature>
<feature type="domain" description="Protein kinase" evidence="5">
    <location>
        <begin position="678"/>
        <end position="979"/>
    </location>
</feature>
<feature type="compositionally biased region" description="Polar residues" evidence="3">
    <location>
        <begin position="1"/>
        <end position="10"/>
    </location>
</feature>
<keyword evidence="7" id="KW-1185">Reference proteome</keyword>
<keyword evidence="4" id="KW-1133">Transmembrane helix</keyword>
<proteinExistence type="predicted"/>
<evidence type="ECO:0000256" key="1">
    <source>
        <dbReference type="ARBA" id="ARBA00022741"/>
    </source>
</evidence>
<accession>A0A388LZ70</accession>
<dbReference type="Gene3D" id="2.120.10.30">
    <property type="entry name" value="TolB, C-terminal domain"/>
    <property type="match status" value="1"/>
</dbReference>
<dbReference type="AlphaFoldDB" id="A0A388LZ70"/>
<feature type="transmembrane region" description="Helical" evidence="4">
    <location>
        <begin position="588"/>
        <end position="613"/>
    </location>
</feature>
<evidence type="ECO:0000256" key="2">
    <source>
        <dbReference type="ARBA" id="ARBA00022840"/>
    </source>
</evidence>
<evidence type="ECO:0000256" key="3">
    <source>
        <dbReference type="SAM" id="MobiDB-lite"/>
    </source>
</evidence>
<keyword evidence="1" id="KW-0547">Nucleotide-binding</keyword>
<sequence>MVAHCVNSTMVGDDSDGNGKRERYDDDVEDDDIVVSLTHSEAGSPNICRTHVNNGGHSSTVFLSDKYMTVIRLAEPKVVLASLCLLMMMIVACFSPVIISVVAIVDRGFTQSRAEPTPPKATLISDVELASLSHQIVESRVPHDSDDDLRVGSRSAQRTVMEQSANTTPSPLITVLNDALVKRSHLVVHFEPEAPYLEDPTTRRTCSWFIFGIQVWEDANGLVSLYYGVFDTCQDGTDKTDERMSLRKTAIRSVGGRLSTTAELITYWFPVSEPDGPRVSYPMSYNYTNSSRIPMYMFSTLEISELGTNLIAGVHNPAEAKSRVAVVSTALGNRSTVLTDTFRLWSLAFNPARTKLYITNAMSPIRLLSADTRDGDTLIDNWTTFKAVEAFTAAAAVHSISSIYFVKQSFVPDGSCLYFTDNLQAKVWSITAPDLPEVNLTLVAGSGGAATVDGPARGASFGLLREVVTTAEGCNLFVTEDSTPGYVHWIKLDSPCSMGVAVEPILRSNDSGFWGLALHDDGVDLYLYVGTTRGDIIELQLDRSRLHSCDFVTPLSSSRPPVHDPPSPVHGAPPGPPPIDIRGRNNSVVVIAAAAVSSTIFFMLLTIVAVYIWRRHKQAKREQLSTARESGKTCSQVDVDMSEDTAEALDCGRGKEIHPTQLKVFTLQDLEQSTDNFSDNHKVGETGAFGSVYRGVVNGVEVAMKVMTGQFTDMKRRQFLAEINTLGRVHHANLIPLIGYCHASDQAILVYPYFPGGSLHARLHERVVDSRTQLLHAPLTLLERINVASQIGRGLSYLHKGADPPVLHRDIKSSNVLLDDCREEGIHVVVADFGLAAIGERVFGTTHEIFVKTSHVAGTYGYMSPEYFLHGFLTDRNDVYAFGVILLELLTGRRVVMPSPSGTGMETLVFWVKRFLEDPSVDLPDAILDPALCKGYQMEVRSLRDVAMKITQLAMECVKNDDRLRPRMSGVARRMESLFEEANEIRRHEGPSGLIEDRTLGGSSRA</sequence>